<evidence type="ECO:0000313" key="3">
    <source>
        <dbReference type="Proteomes" id="UP000593567"/>
    </source>
</evidence>
<dbReference type="OrthoDB" id="7357196at2759"/>
<dbReference type="EMBL" id="VXIV02000717">
    <property type="protein sequence ID" value="KAF6036473.1"/>
    <property type="molecule type" value="Genomic_DNA"/>
</dbReference>
<sequence>MISVKTSQGLDWTFTECFDSCGSGDWTRHGNTCYKIVREPISSWKVAQGLCLDLGGYLATPSELAEVYWLKGFRSHHKSLRGGWLWMGGYKKNGQWLWKERFTDSAIDHDDWAKGQPYIDPAHNCLLMFGDGSEGWKLDPVEQWFRWGAGNCDATLGFICQKEIEIK</sequence>
<gene>
    <name evidence="2" type="ORF">EB796_005232</name>
</gene>
<dbReference type="SMART" id="SM00034">
    <property type="entry name" value="CLECT"/>
    <property type="match status" value="1"/>
</dbReference>
<accession>A0A7J7KE51</accession>
<dbReference type="InterPro" id="IPR016186">
    <property type="entry name" value="C-type_lectin-like/link_sf"/>
</dbReference>
<keyword evidence="3" id="KW-1185">Reference proteome</keyword>
<name>A0A7J7KE51_BUGNE</name>
<dbReference type="PROSITE" id="PS50041">
    <property type="entry name" value="C_TYPE_LECTIN_2"/>
    <property type="match status" value="1"/>
</dbReference>
<reference evidence="2" key="1">
    <citation type="submission" date="2020-06" db="EMBL/GenBank/DDBJ databases">
        <title>Draft genome of Bugula neritina, a colonial animal packing powerful symbionts and potential medicines.</title>
        <authorList>
            <person name="Rayko M."/>
        </authorList>
    </citation>
    <scope>NUCLEOTIDE SEQUENCE [LARGE SCALE GENOMIC DNA]</scope>
    <source>
        <strain evidence="2">Kwan_BN1</strain>
    </source>
</reference>
<evidence type="ECO:0000313" key="2">
    <source>
        <dbReference type="EMBL" id="KAF6036473.1"/>
    </source>
</evidence>
<feature type="domain" description="C-type lectin" evidence="1">
    <location>
        <begin position="29"/>
        <end position="161"/>
    </location>
</feature>
<protein>
    <submittedName>
        <fullName evidence="2">MRC1</fullName>
    </submittedName>
</protein>
<dbReference type="Proteomes" id="UP000593567">
    <property type="component" value="Unassembled WGS sequence"/>
</dbReference>
<dbReference type="Gene3D" id="3.10.100.10">
    <property type="entry name" value="Mannose-Binding Protein A, subunit A"/>
    <property type="match status" value="1"/>
</dbReference>
<dbReference type="SUPFAM" id="SSF56436">
    <property type="entry name" value="C-type lectin-like"/>
    <property type="match status" value="1"/>
</dbReference>
<dbReference type="InterPro" id="IPR016187">
    <property type="entry name" value="CTDL_fold"/>
</dbReference>
<dbReference type="InterPro" id="IPR050111">
    <property type="entry name" value="C-type_lectin/snaclec_domain"/>
</dbReference>
<organism evidence="2 3">
    <name type="scientific">Bugula neritina</name>
    <name type="common">Brown bryozoan</name>
    <name type="synonym">Sertularia neritina</name>
    <dbReference type="NCBI Taxonomy" id="10212"/>
    <lineage>
        <taxon>Eukaryota</taxon>
        <taxon>Metazoa</taxon>
        <taxon>Spiralia</taxon>
        <taxon>Lophotrochozoa</taxon>
        <taxon>Bryozoa</taxon>
        <taxon>Gymnolaemata</taxon>
        <taxon>Cheilostomatida</taxon>
        <taxon>Flustrina</taxon>
        <taxon>Buguloidea</taxon>
        <taxon>Bugulidae</taxon>
        <taxon>Bugula</taxon>
    </lineage>
</organism>
<dbReference type="PANTHER" id="PTHR22803">
    <property type="entry name" value="MANNOSE, PHOSPHOLIPASE, LECTIN RECEPTOR RELATED"/>
    <property type="match status" value="1"/>
</dbReference>
<dbReference type="AlphaFoldDB" id="A0A7J7KE51"/>
<dbReference type="Pfam" id="PF00059">
    <property type="entry name" value="Lectin_C"/>
    <property type="match status" value="1"/>
</dbReference>
<evidence type="ECO:0000259" key="1">
    <source>
        <dbReference type="PROSITE" id="PS50041"/>
    </source>
</evidence>
<dbReference type="CDD" id="cd00037">
    <property type="entry name" value="CLECT"/>
    <property type="match status" value="1"/>
</dbReference>
<comment type="caution">
    <text evidence="2">The sequence shown here is derived from an EMBL/GenBank/DDBJ whole genome shotgun (WGS) entry which is preliminary data.</text>
</comment>
<proteinExistence type="predicted"/>
<dbReference type="InterPro" id="IPR001304">
    <property type="entry name" value="C-type_lectin-like"/>
</dbReference>